<dbReference type="AlphaFoldDB" id="A0A2J7R600"/>
<evidence type="ECO:0000256" key="1">
    <source>
        <dbReference type="ARBA" id="ARBA00002404"/>
    </source>
</evidence>
<dbReference type="InParanoid" id="A0A2J7R600"/>
<proteinExistence type="inferred from homology"/>
<keyword evidence="7" id="KW-0966">Cell projection</keyword>
<evidence type="ECO:0000256" key="7">
    <source>
        <dbReference type="ARBA" id="ARBA00023273"/>
    </source>
</evidence>
<evidence type="ECO:0000313" key="8">
    <source>
        <dbReference type="EMBL" id="PNF36250.1"/>
    </source>
</evidence>
<comment type="function">
    <text evidence="1">Cilium- and flagellum-specific protein that plays a role in axonemal structure organization and motility. May play a role in outer and inner dynein arm assembly.</text>
</comment>
<keyword evidence="5" id="KW-0963">Cytoplasm</keyword>
<accession>A0A2J7R600</accession>
<evidence type="ECO:0000256" key="4">
    <source>
        <dbReference type="ARBA" id="ARBA00022174"/>
    </source>
</evidence>
<evidence type="ECO:0000313" key="9">
    <source>
        <dbReference type="Proteomes" id="UP000235965"/>
    </source>
</evidence>
<dbReference type="Pfam" id="PF14926">
    <property type="entry name" value="CFAP300"/>
    <property type="match status" value="1"/>
</dbReference>
<evidence type="ECO:0000256" key="6">
    <source>
        <dbReference type="ARBA" id="ARBA00023212"/>
    </source>
</evidence>
<evidence type="ECO:0000256" key="3">
    <source>
        <dbReference type="ARBA" id="ARBA00009205"/>
    </source>
</evidence>
<reference evidence="8 9" key="1">
    <citation type="submission" date="2017-12" db="EMBL/GenBank/DDBJ databases">
        <title>Hemimetabolous genomes reveal molecular basis of termite eusociality.</title>
        <authorList>
            <person name="Harrison M.C."/>
            <person name="Jongepier E."/>
            <person name="Robertson H.M."/>
            <person name="Arning N."/>
            <person name="Bitard-Feildel T."/>
            <person name="Chao H."/>
            <person name="Childers C.P."/>
            <person name="Dinh H."/>
            <person name="Doddapaneni H."/>
            <person name="Dugan S."/>
            <person name="Gowin J."/>
            <person name="Greiner C."/>
            <person name="Han Y."/>
            <person name="Hu H."/>
            <person name="Hughes D.S.T."/>
            <person name="Huylmans A.-K."/>
            <person name="Kemena C."/>
            <person name="Kremer L.P.M."/>
            <person name="Lee S.L."/>
            <person name="Lopez-Ezquerra A."/>
            <person name="Mallet L."/>
            <person name="Monroy-Kuhn J.M."/>
            <person name="Moser A."/>
            <person name="Murali S.C."/>
            <person name="Muzny D.M."/>
            <person name="Otani S."/>
            <person name="Piulachs M.-D."/>
            <person name="Poelchau M."/>
            <person name="Qu J."/>
            <person name="Schaub F."/>
            <person name="Wada-Katsumata A."/>
            <person name="Worley K.C."/>
            <person name="Xie Q."/>
            <person name="Ylla G."/>
            <person name="Poulsen M."/>
            <person name="Gibbs R.A."/>
            <person name="Schal C."/>
            <person name="Richards S."/>
            <person name="Belles X."/>
            <person name="Korb J."/>
            <person name="Bornberg-Bauer E."/>
        </authorList>
    </citation>
    <scope>NUCLEOTIDE SEQUENCE [LARGE SCALE GENOMIC DNA]</scope>
    <source>
        <tissue evidence="8">Whole body</tissue>
    </source>
</reference>
<protein>
    <recommendedName>
        <fullName evidence="4">Cilia- and flagella-associated protein 300</fullName>
    </recommendedName>
</protein>
<dbReference type="InterPro" id="IPR029416">
    <property type="entry name" value="CFAP300"/>
</dbReference>
<organism evidence="8 9">
    <name type="scientific">Cryptotermes secundus</name>
    <dbReference type="NCBI Taxonomy" id="105785"/>
    <lineage>
        <taxon>Eukaryota</taxon>
        <taxon>Metazoa</taxon>
        <taxon>Ecdysozoa</taxon>
        <taxon>Arthropoda</taxon>
        <taxon>Hexapoda</taxon>
        <taxon>Insecta</taxon>
        <taxon>Pterygota</taxon>
        <taxon>Neoptera</taxon>
        <taxon>Polyneoptera</taxon>
        <taxon>Dictyoptera</taxon>
        <taxon>Blattodea</taxon>
        <taxon>Blattoidea</taxon>
        <taxon>Termitoidae</taxon>
        <taxon>Kalotermitidae</taxon>
        <taxon>Cryptotermitinae</taxon>
        <taxon>Cryptotermes</taxon>
    </lineage>
</organism>
<dbReference type="STRING" id="105785.A0A2J7R600"/>
<evidence type="ECO:0000256" key="5">
    <source>
        <dbReference type="ARBA" id="ARBA00022490"/>
    </source>
</evidence>
<comment type="subcellular location">
    <subcellularLocation>
        <location evidence="2">Cytoplasm</location>
        <location evidence="2">Cytoskeleton</location>
        <location evidence="2">Cilium axoneme</location>
    </subcellularLocation>
</comment>
<dbReference type="PANTHER" id="PTHR31078:SF1">
    <property type="entry name" value="CILIA- AND FLAGELLA-ASSOCIATED PROTEIN 300"/>
    <property type="match status" value="1"/>
</dbReference>
<dbReference type="Proteomes" id="UP000235965">
    <property type="component" value="Unassembled WGS sequence"/>
</dbReference>
<evidence type="ECO:0000256" key="2">
    <source>
        <dbReference type="ARBA" id="ARBA00004430"/>
    </source>
</evidence>
<keyword evidence="6" id="KW-0206">Cytoskeleton</keyword>
<dbReference type="EMBL" id="NEVH01006987">
    <property type="protein sequence ID" value="PNF36250.1"/>
    <property type="molecule type" value="Genomic_DNA"/>
</dbReference>
<gene>
    <name evidence="8" type="primary">CK070</name>
    <name evidence="8" type="ORF">B7P43_G08691</name>
</gene>
<sequence>MEEKYTFVYIESKKYKRLQDPSIQELLLKWSVKGNLKFQTYCFNQHFQLYQKQELANAFFQDHVIASTLQTMSLSGSWAPVGIVATSVDVEHIPCSATTMAIFSCLQDSSNGIVRSDGWIVQRPYEEIDNYTVADELRNVLLNHDCHNYKLISEAHREEFLFRLFKHLCLGGQWCQYEDNIKPYINTTKILYKDIIRVQKHPATKEVTITSIVLKVVARGSDGIAYFPRNPENEQNFAYLIVDPYNRQITTLVHHYGGTFQS</sequence>
<dbReference type="GO" id="GO:0005930">
    <property type="term" value="C:axoneme"/>
    <property type="evidence" value="ECO:0007669"/>
    <property type="project" value="UniProtKB-SubCell"/>
</dbReference>
<comment type="caution">
    <text evidence="8">The sequence shown here is derived from an EMBL/GenBank/DDBJ whole genome shotgun (WGS) entry which is preliminary data.</text>
</comment>
<keyword evidence="9" id="KW-1185">Reference proteome</keyword>
<comment type="similarity">
    <text evidence="3">Belongs to the CFAP300 family.</text>
</comment>
<dbReference type="PANTHER" id="PTHR31078">
    <property type="entry name" value="CILIA- AND FLAGELLA-ASSOCIATED PROTEIN 300"/>
    <property type="match status" value="1"/>
</dbReference>
<dbReference type="OrthoDB" id="10259249at2759"/>
<name>A0A2J7R600_9NEOP</name>